<keyword evidence="1" id="KW-0732">Signal</keyword>
<comment type="caution">
    <text evidence="2">The sequence shown here is derived from an EMBL/GenBank/DDBJ whole genome shotgun (WGS) entry which is preliminary data.</text>
</comment>
<feature type="signal peptide" evidence="1">
    <location>
        <begin position="1"/>
        <end position="26"/>
    </location>
</feature>
<dbReference type="AlphaFoldDB" id="A0A6G0QVN1"/>
<evidence type="ECO:0000313" key="2">
    <source>
        <dbReference type="EMBL" id="KAE9305266.1"/>
    </source>
</evidence>
<dbReference type="EMBL" id="QXFY01001986">
    <property type="protein sequence ID" value="KAE9305266.1"/>
    <property type="molecule type" value="Genomic_DNA"/>
</dbReference>
<dbReference type="Proteomes" id="UP000486351">
    <property type="component" value="Unassembled WGS sequence"/>
</dbReference>
<name>A0A6G0QVN1_9STRA</name>
<protein>
    <submittedName>
        <fullName evidence="2">Uncharacterized protein</fullName>
    </submittedName>
</protein>
<organism evidence="2 3">
    <name type="scientific">Phytophthora fragariae</name>
    <dbReference type="NCBI Taxonomy" id="53985"/>
    <lineage>
        <taxon>Eukaryota</taxon>
        <taxon>Sar</taxon>
        <taxon>Stramenopiles</taxon>
        <taxon>Oomycota</taxon>
        <taxon>Peronosporomycetes</taxon>
        <taxon>Peronosporales</taxon>
        <taxon>Peronosporaceae</taxon>
        <taxon>Phytophthora</taxon>
    </lineage>
</organism>
<feature type="chain" id="PRO_5026193370" evidence="1">
    <location>
        <begin position="27"/>
        <end position="51"/>
    </location>
</feature>
<accession>A0A6G0QVN1</accession>
<reference evidence="2 3" key="1">
    <citation type="submission" date="2018-09" db="EMBL/GenBank/DDBJ databases">
        <title>Genomic investigation of the strawberry pathogen Phytophthora fragariae indicates pathogenicity is determined by transcriptional variation in three key races.</title>
        <authorList>
            <person name="Adams T.M."/>
            <person name="Armitage A.D."/>
            <person name="Sobczyk M.K."/>
            <person name="Bates H.J."/>
            <person name="Dunwell J.M."/>
            <person name="Nellist C.F."/>
            <person name="Harrison R.J."/>
        </authorList>
    </citation>
    <scope>NUCLEOTIDE SEQUENCE [LARGE SCALE GENOMIC DNA]</scope>
    <source>
        <strain evidence="2 3">NOV-77</strain>
    </source>
</reference>
<evidence type="ECO:0000313" key="3">
    <source>
        <dbReference type="Proteomes" id="UP000486351"/>
    </source>
</evidence>
<proteinExistence type="predicted"/>
<gene>
    <name evidence="2" type="ORF">PF008_g21766</name>
</gene>
<sequence>MLRSSKSKLAKIISLLLFAYMPCAPCIEYEQTAWTYDVVSNTSVSDTNVPH</sequence>
<evidence type="ECO:0000256" key="1">
    <source>
        <dbReference type="SAM" id="SignalP"/>
    </source>
</evidence>